<dbReference type="AlphaFoldDB" id="A0A4P7C357"/>
<dbReference type="PANTHER" id="PTHR33361:SF2">
    <property type="entry name" value="DUF885 DOMAIN-CONTAINING PROTEIN"/>
    <property type="match status" value="1"/>
</dbReference>
<dbReference type="OrthoDB" id="9769898at2"/>
<dbReference type="Pfam" id="PF05960">
    <property type="entry name" value="DUF885"/>
    <property type="match status" value="1"/>
</dbReference>
<dbReference type="PANTHER" id="PTHR33361">
    <property type="entry name" value="GLR0591 PROTEIN"/>
    <property type="match status" value="1"/>
</dbReference>
<dbReference type="EMBL" id="CP038033">
    <property type="protein sequence ID" value="QBQ55326.1"/>
    <property type="molecule type" value="Genomic_DNA"/>
</dbReference>
<keyword evidence="2" id="KW-1185">Reference proteome</keyword>
<proteinExistence type="predicted"/>
<dbReference type="RefSeq" id="WP_134358587.1">
    <property type="nucleotide sequence ID" value="NZ_CP038033.1"/>
</dbReference>
<dbReference type="KEGG" id="nwr:E3U44_13010"/>
<evidence type="ECO:0000313" key="2">
    <source>
        <dbReference type="Proteomes" id="UP000294325"/>
    </source>
</evidence>
<reference evidence="1 2" key="1">
    <citation type="submission" date="2019-03" db="EMBL/GenBank/DDBJ databases">
        <title>The genome sequence of Nitrosococcus wardiae strain D1FHST reveals the archetypal metabolic capacity of ammonia-oxidizing Gammaproteobacteria.</title>
        <authorList>
            <person name="Wang L."/>
            <person name="Lim C.K."/>
            <person name="Hanson T.E."/>
            <person name="Dang H."/>
            <person name="Klotz M.G."/>
        </authorList>
    </citation>
    <scope>NUCLEOTIDE SEQUENCE [LARGE SCALE GENOMIC DNA]</scope>
    <source>
        <strain evidence="1 2">D1FHS</strain>
    </source>
</reference>
<evidence type="ECO:0000313" key="1">
    <source>
        <dbReference type="EMBL" id="QBQ55326.1"/>
    </source>
</evidence>
<organism evidence="1 2">
    <name type="scientific">Nitrosococcus wardiae</name>
    <dbReference type="NCBI Taxonomy" id="1814290"/>
    <lineage>
        <taxon>Bacteria</taxon>
        <taxon>Pseudomonadati</taxon>
        <taxon>Pseudomonadota</taxon>
        <taxon>Gammaproteobacteria</taxon>
        <taxon>Chromatiales</taxon>
        <taxon>Chromatiaceae</taxon>
        <taxon>Nitrosococcus</taxon>
    </lineage>
</organism>
<sequence length="612" mass="70554">MGFKAIFLTALAVLLLVCQPDTSREAIASDEANINGEASVQVTKRLRQLFQDEWERYLRENPVFASSLGDRRYNDEWGEHSLEAIRASHEADQKALAQLYDINRAVLPKKEKLNYALFEQQLKTKIEGFQYRAFLMPLDQQGGVQTLHQVAERLRFQREQDFRDWIVRLNQIDRVVEETMALMKRGLAEERVPPKIIMERIPDQIAHQVVTEPTKSPFYQVFRKMPEGISATTQAELRQEAEQAIANVVVPAYRQFQVFFNQQYLPNCREVVGAHGLPDGNAFYAYRARQFTTTSLTPEEIHQIGLQEVARIRNEMDQLIRELEFEGDFEAFLHFLRTDPQFYYQESDALLAGYRAIAKKIDPELVNLFGKLPRIPYGVKPIPRSSAPDLPTGYYQQPAADGSRAGYYYVNLYKPEVRPKYEMEVLTLHEAVPGHHLQIALQQELGELPNFRRFSGFTAFSEGWGLYAESLGEELGIYQDPYSKFGQLTYEMWRAIRLVVDTGIHAKGWTRKQAIDFFKENSAKTEHDIINEIDRYIAWPGQALAYKIGELKIQALRQEALEKLGKDFDIRAFHDLVLSSGSIPLDILECNVEQWIETEKKAINQQSADQSQ</sequence>
<dbReference type="Proteomes" id="UP000294325">
    <property type="component" value="Chromosome"/>
</dbReference>
<protein>
    <submittedName>
        <fullName evidence="1">DUF885 domain-containing protein</fullName>
    </submittedName>
</protein>
<gene>
    <name evidence="1" type="ORF">E3U44_13010</name>
</gene>
<name>A0A4P7C357_9GAMM</name>
<dbReference type="InterPro" id="IPR010281">
    <property type="entry name" value="DUF885"/>
</dbReference>
<accession>A0A4P7C357</accession>